<evidence type="ECO:0000259" key="2">
    <source>
        <dbReference type="Pfam" id="PF04101"/>
    </source>
</evidence>
<comment type="caution">
    <text evidence="3">The sequence shown here is derived from an EMBL/GenBank/DDBJ whole genome shotgun (WGS) entry which is preliminary data.</text>
</comment>
<dbReference type="PANTHER" id="PTHR21015:SF22">
    <property type="entry name" value="GLYCOSYLTRANSFERASE"/>
    <property type="match status" value="1"/>
</dbReference>
<dbReference type="PANTHER" id="PTHR21015">
    <property type="entry name" value="UDP-N-ACETYLGLUCOSAMINE--N-ACETYLMURAMYL-(PENTAPEPTIDE) PYROPHOSPHORYL-UNDECAPRENOL N-ACETYLGLUCOSAMINE TRANSFERASE 1"/>
    <property type="match status" value="1"/>
</dbReference>
<evidence type="ECO:0000256" key="1">
    <source>
        <dbReference type="ARBA" id="ARBA00023136"/>
    </source>
</evidence>
<sequence>MNHGTIIFVPTNGSGLGHLTRSLALARRMKKLDKKLEIIFLSTSPAMHLIMREGFLGYYHPAKSAFLQNITIAQWNELLGKQLSTILRIHRPNMLVFDGAFPYDGILSSFDEDDSLKKIWIRRTQNKIGPDEQTRNHYNMFDKIVVPGEAGSALRKGNDEIHYCEPVIYLDRSELLSREAVRNEWRVKQDEKLVYIQLGAGNINDIHPVISMLLKVLKRRREIRIVLGESIIGKRLGFHNKNAMILRDYPNSIYFNAFDLAISASGYNTFHELMYFGVPTIFVPNENTGRDDQVERAINASKAGAGICLKNPDYDDFAQAMEIGLDPSINQRMRKAAMQLISRNGADDIAQLLLYYL</sequence>
<dbReference type="Pfam" id="PF04101">
    <property type="entry name" value="Glyco_tran_28_C"/>
    <property type="match status" value="1"/>
</dbReference>
<keyword evidence="4" id="KW-1185">Reference proteome</keyword>
<gene>
    <name evidence="3" type="ORF">ACFPPD_08775</name>
</gene>
<proteinExistence type="predicted"/>
<dbReference type="EMBL" id="JBHSMH010000021">
    <property type="protein sequence ID" value="MFC5468815.1"/>
    <property type="molecule type" value="Genomic_DNA"/>
</dbReference>
<evidence type="ECO:0000313" key="4">
    <source>
        <dbReference type="Proteomes" id="UP001596105"/>
    </source>
</evidence>
<organism evidence="3 4">
    <name type="scientific">Cohnella suwonensis</name>
    <dbReference type="NCBI Taxonomy" id="696072"/>
    <lineage>
        <taxon>Bacteria</taxon>
        <taxon>Bacillati</taxon>
        <taxon>Bacillota</taxon>
        <taxon>Bacilli</taxon>
        <taxon>Bacillales</taxon>
        <taxon>Paenibacillaceae</taxon>
        <taxon>Cohnella</taxon>
    </lineage>
</organism>
<feature type="domain" description="Glycosyl transferase family 28 C-terminal" evidence="2">
    <location>
        <begin position="254"/>
        <end position="351"/>
    </location>
</feature>
<evidence type="ECO:0000313" key="3">
    <source>
        <dbReference type="EMBL" id="MFC5468815.1"/>
    </source>
</evidence>
<accession>A0ABW0LSD0</accession>
<reference evidence="4" key="1">
    <citation type="journal article" date="2019" name="Int. J. Syst. Evol. Microbiol.">
        <title>The Global Catalogue of Microorganisms (GCM) 10K type strain sequencing project: providing services to taxonomists for standard genome sequencing and annotation.</title>
        <authorList>
            <consortium name="The Broad Institute Genomics Platform"/>
            <consortium name="The Broad Institute Genome Sequencing Center for Infectious Disease"/>
            <person name="Wu L."/>
            <person name="Ma J."/>
        </authorList>
    </citation>
    <scope>NUCLEOTIDE SEQUENCE [LARGE SCALE GENOMIC DNA]</scope>
    <source>
        <strain evidence="4">CCUG 57113</strain>
    </source>
</reference>
<dbReference type="InterPro" id="IPR007235">
    <property type="entry name" value="Glyco_trans_28_C"/>
</dbReference>
<keyword evidence="1" id="KW-0472">Membrane</keyword>
<dbReference type="RefSeq" id="WP_209750312.1">
    <property type="nucleotide sequence ID" value="NZ_JBHSMH010000021.1"/>
</dbReference>
<name>A0ABW0LSD0_9BACL</name>
<dbReference type="Proteomes" id="UP001596105">
    <property type="component" value="Unassembled WGS sequence"/>
</dbReference>
<dbReference type="Gene3D" id="3.40.50.2000">
    <property type="entry name" value="Glycogen Phosphorylase B"/>
    <property type="match status" value="1"/>
</dbReference>
<protein>
    <submittedName>
        <fullName evidence="3">Glycosyltransferase</fullName>
    </submittedName>
</protein>
<dbReference type="SUPFAM" id="SSF53756">
    <property type="entry name" value="UDP-Glycosyltransferase/glycogen phosphorylase"/>
    <property type="match status" value="1"/>
</dbReference>